<dbReference type="HOGENOM" id="CLU_148310_0_0_1"/>
<dbReference type="Proteomes" id="UP000026960">
    <property type="component" value="Chromosome 7"/>
</dbReference>
<feature type="compositionally biased region" description="Basic and acidic residues" evidence="1">
    <location>
        <begin position="46"/>
        <end position="67"/>
    </location>
</feature>
<accession>A0A0D3GNK6</accession>
<keyword evidence="3" id="KW-1185">Reference proteome</keyword>
<feature type="compositionally biased region" description="Basic and acidic residues" evidence="1">
    <location>
        <begin position="80"/>
        <end position="104"/>
    </location>
</feature>
<reference evidence="2" key="2">
    <citation type="submission" date="2015-03" db="UniProtKB">
        <authorList>
            <consortium name="EnsemblPlants"/>
        </authorList>
    </citation>
    <scope>IDENTIFICATION</scope>
</reference>
<dbReference type="EnsemblPlants" id="OBART07G06990.1">
    <property type="protein sequence ID" value="OBART07G06990.1"/>
    <property type="gene ID" value="OBART07G06990"/>
</dbReference>
<proteinExistence type="predicted"/>
<dbReference type="Gramene" id="OBART07G06990.1">
    <property type="protein sequence ID" value="OBART07G06990.1"/>
    <property type="gene ID" value="OBART07G06990"/>
</dbReference>
<feature type="compositionally biased region" description="Basic residues" evidence="1">
    <location>
        <begin position="68"/>
        <end position="79"/>
    </location>
</feature>
<organism evidence="2">
    <name type="scientific">Oryza barthii</name>
    <dbReference type="NCBI Taxonomy" id="65489"/>
    <lineage>
        <taxon>Eukaryota</taxon>
        <taxon>Viridiplantae</taxon>
        <taxon>Streptophyta</taxon>
        <taxon>Embryophyta</taxon>
        <taxon>Tracheophyta</taxon>
        <taxon>Spermatophyta</taxon>
        <taxon>Magnoliopsida</taxon>
        <taxon>Liliopsida</taxon>
        <taxon>Poales</taxon>
        <taxon>Poaceae</taxon>
        <taxon>BOP clade</taxon>
        <taxon>Oryzoideae</taxon>
        <taxon>Oryzeae</taxon>
        <taxon>Oryzinae</taxon>
        <taxon>Oryza</taxon>
    </lineage>
</organism>
<evidence type="ECO:0000313" key="3">
    <source>
        <dbReference type="Proteomes" id="UP000026960"/>
    </source>
</evidence>
<dbReference type="eggNOG" id="ENOG502SCMZ">
    <property type="taxonomic scope" value="Eukaryota"/>
</dbReference>
<name>A0A0D3GNK6_9ORYZ</name>
<evidence type="ECO:0000256" key="1">
    <source>
        <dbReference type="SAM" id="MobiDB-lite"/>
    </source>
</evidence>
<sequence length="104" mass="12309">MREKSALASVGAFAIMEADDDINIFVKDMNVNDGERHPRGEKRRRVGNDQKVKVDDREQHWCEERGEKRRRVGHGQQRSHQRDQERSHQHDQERSVERDQEPPA</sequence>
<dbReference type="AlphaFoldDB" id="A0A0D3GNK6"/>
<reference evidence="2" key="1">
    <citation type="journal article" date="2009" name="Rice">
        <title>De Novo Next Generation Sequencing of Plant Genomes.</title>
        <authorList>
            <person name="Rounsley S."/>
            <person name="Marri P.R."/>
            <person name="Yu Y."/>
            <person name="He R."/>
            <person name="Sisneros N."/>
            <person name="Goicoechea J.L."/>
            <person name="Lee S.J."/>
            <person name="Angelova A."/>
            <person name="Kudrna D."/>
            <person name="Luo M."/>
            <person name="Affourtit J."/>
            <person name="Desany B."/>
            <person name="Knight J."/>
            <person name="Niazi F."/>
            <person name="Egholm M."/>
            <person name="Wing R.A."/>
        </authorList>
    </citation>
    <scope>NUCLEOTIDE SEQUENCE [LARGE SCALE GENOMIC DNA]</scope>
    <source>
        <strain evidence="2">cv. IRGC 105608</strain>
    </source>
</reference>
<protein>
    <submittedName>
        <fullName evidence="2">Uncharacterized protein</fullName>
    </submittedName>
</protein>
<dbReference type="PaxDb" id="65489-OBART07G06990.1"/>
<evidence type="ECO:0000313" key="2">
    <source>
        <dbReference type="EnsemblPlants" id="OBART07G06990.1"/>
    </source>
</evidence>
<feature type="region of interest" description="Disordered" evidence="1">
    <location>
        <begin position="29"/>
        <end position="104"/>
    </location>
</feature>